<evidence type="ECO:0000256" key="8">
    <source>
        <dbReference type="ARBA" id="ARBA00023136"/>
    </source>
</evidence>
<evidence type="ECO:0000259" key="14">
    <source>
        <dbReference type="Pfam" id="PF07715"/>
    </source>
</evidence>
<evidence type="ECO:0000256" key="5">
    <source>
        <dbReference type="ARBA" id="ARBA00022729"/>
    </source>
</evidence>
<feature type="domain" description="TonB-dependent receptor plug" evidence="14">
    <location>
        <begin position="70"/>
        <end position="180"/>
    </location>
</feature>
<dbReference type="Pfam" id="PF00593">
    <property type="entry name" value="TonB_dep_Rec_b-barrel"/>
    <property type="match status" value="1"/>
</dbReference>
<keyword evidence="4 10" id="KW-0812">Transmembrane</keyword>
<dbReference type="OrthoDB" id="9764669at2"/>
<dbReference type="EMBL" id="WIVT01000009">
    <property type="protein sequence ID" value="MQU16746.1"/>
    <property type="molecule type" value="Genomic_DNA"/>
</dbReference>
<evidence type="ECO:0000313" key="19">
    <source>
        <dbReference type="Proteomes" id="UP000437970"/>
    </source>
</evidence>
<evidence type="ECO:0000313" key="15">
    <source>
        <dbReference type="EMBL" id="MQT25921.1"/>
    </source>
</evidence>
<dbReference type="CDD" id="cd01347">
    <property type="entry name" value="ligand_gated_channel"/>
    <property type="match status" value="1"/>
</dbReference>
<keyword evidence="6" id="KW-0406">Ion transport</keyword>
<proteinExistence type="inferred from homology"/>
<evidence type="ECO:0000256" key="3">
    <source>
        <dbReference type="ARBA" id="ARBA00022452"/>
    </source>
</evidence>
<dbReference type="PANTHER" id="PTHR30069">
    <property type="entry name" value="TONB-DEPENDENT OUTER MEMBRANE RECEPTOR"/>
    <property type="match status" value="1"/>
</dbReference>
<dbReference type="SUPFAM" id="SSF56935">
    <property type="entry name" value="Porins"/>
    <property type="match status" value="1"/>
</dbReference>
<evidence type="ECO:0000256" key="4">
    <source>
        <dbReference type="ARBA" id="ARBA00022692"/>
    </source>
</evidence>
<organism evidence="16">
    <name type="scientific">Pseudomonas helleri</name>
    <dbReference type="NCBI Taxonomy" id="1608996"/>
    <lineage>
        <taxon>Bacteria</taxon>
        <taxon>Pseudomonadati</taxon>
        <taxon>Pseudomonadota</taxon>
        <taxon>Gammaproteobacteria</taxon>
        <taxon>Pseudomonadales</taxon>
        <taxon>Pseudomonadaceae</taxon>
        <taxon>Pseudomonas</taxon>
    </lineage>
</organism>
<dbReference type="Proteomes" id="UP000713985">
    <property type="component" value="Unassembled WGS sequence"/>
</dbReference>
<dbReference type="Pfam" id="PF07715">
    <property type="entry name" value="Plug"/>
    <property type="match status" value="1"/>
</dbReference>
<gene>
    <name evidence="17" type="ORF">GHN41_09875</name>
    <name evidence="16" type="ORF">GHN86_20580</name>
    <name evidence="15" type="ORF">GHN94_08770</name>
    <name evidence="18" type="ORF">GHO29_07275</name>
</gene>
<evidence type="ECO:0000313" key="17">
    <source>
        <dbReference type="EMBL" id="MQU16746.1"/>
    </source>
</evidence>
<keyword evidence="21" id="KW-1185">Reference proteome</keyword>
<feature type="chain" id="PRO_5044630132" evidence="12">
    <location>
        <begin position="38"/>
        <end position="701"/>
    </location>
</feature>
<evidence type="ECO:0000256" key="9">
    <source>
        <dbReference type="ARBA" id="ARBA00023237"/>
    </source>
</evidence>
<dbReference type="EMBL" id="WIWP01000010">
    <property type="protein sequence ID" value="MQT25921.1"/>
    <property type="molecule type" value="Genomic_DNA"/>
</dbReference>
<dbReference type="Proteomes" id="UP000443000">
    <property type="component" value="Unassembled WGS sequence"/>
</dbReference>
<dbReference type="GO" id="GO:0015344">
    <property type="term" value="F:siderophore uptake transmembrane transporter activity"/>
    <property type="evidence" value="ECO:0007669"/>
    <property type="project" value="TreeGrafter"/>
</dbReference>
<keyword evidence="2 10" id="KW-0813">Transport</keyword>
<dbReference type="InterPro" id="IPR012910">
    <property type="entry name" value="Plug_dom"/>
</dbReference>
<accession>A0A6A7Z4S6</accession>
<dbReference type="InterPro" id="IPR000531">
    <property type="entry name" value="Beta-barrel_TonB"/>
</dbReference>
<dbReference type="Proteomes" id="UP000437970">
    <property type="component" value="Unassembled WGS sequence"/>
</dbReference>
<comment type="subcellular location">
    <subcellularLocation>
        <location evidence="1 10">Cell outer membrane</location>
        <topology evidence="1 10">Multi-pass membrane protein</topology>
    </subcellularLocation>
</comment>
<keyword evidence="3 10" id="KW-1134">Transmembrane beta strand</keyword>
<evidence type="ECO:0000256" key="11">
    <source>
        <dbReference type="RuleBase" id="RU003357"/>
    </source>
</evidence>
<evidence type="ECO:0000259" key="13">
    <source>
        <dbReference type="Pfam" id="PF00593"/>
    </source>
</evidence>
<dbReference type="Gene3D" id="2.40.170.20">
    <property type="entry name" value="TonB-dependent receptor, beta-barrel domain"/>
    <property type="match status" value="1"/>
</dbReference>
<feature type="domain" description="TonB-dependent receptor-like beta-barrel" evidence="13">
    <location>
        <begin position="262"/>
        <end position="671"/>
    </location>
</feature>
<evidence type="ECO:0000256" key="2">
    <source>
        <dbReference type="ARBA" id="ARBA00022448"/>
    </source>
</evidence>
<keyword evidence="16" id="KW-0675">Receptor</keyword>
<keyword evidence="9 10" id="KW-0998">Cell outer membrane</keyword>
<keyword evidence="8 10" id="KW-0472">Membrane</keyword>
<evidence type="ECO:0000313" key="21">
    <source>
        <dbReference type="Proteomes" id="UP000713985"/>
    </source>
</evidence>
<dbReference type="InterPro" id="IPR036942">
    <property type="entry name" value="Beta-barrel_TonB_sf"/>
</dbReference>
<evidence type="ECO:0000313" key="16">
    <source>
        <dbReference type="EMBL" id="MQT82440.1"/>
    </source>
</evidence>
<comment type="caution">
    <text evidence="16">The sequence shown here is derived from an EMBL/GenBank/DDBJ whole genome shotgun (WGS) entry which is preliminary data.</text>
</comment>
<keyword evidence="7 11" id="KW-0798">TonB box</keyword>
<dbReference type="AlphaFoldDB" id="A0A6A7Z4S6"/>
<dbReference type="Gene3D" id="2.170.130.10">
    <property type="entry name" value="TonB-dependent receptor, plug domain"/>
    <property type="match status" value="1"/>
</dbReference>
<dbReference type="InterPro" id="IPR037066">
    <property type="entry name" value="Plug_dom_sf"/>
</dbReference>
<protein>
    <submittedName>
        <fullName evidence="16">TonB-dependent receptor</fullName>
    </submittedName>
</protein>
<name>A0A6A7Z4S6_9PSED</name>
<dbReference type="PANTHER" id="PTHR30069:SF53">
    <property type="entry name" value="COLICIN I RECEPTOR-RELATED"/>
    <property type="match status" value="1"/>
</dbReference>
<dbReference type="RefSeq" id="WP_153378166.1">
    <property type="nucleotide sequence ID" value="NZ_WIVT01000009.1"/>
</dbReference>
<evidence type="ECO:0000256" key="6">
    <source>
        <dbReference type="ARBA" id="ARBA00023065"/>
    </source>
</evidence>
<evidence type="ECO:0000256" key="12">
    <source>
        <dbReference type="SAM" id="SignalP"/>
    </source>
</evidence>
<dbReference type="InterPro" id="IPR039426">
    <property type="entry name" value="TonB-dep_rcpt-like"/>
</dbReference>
<dbReference type="GO" id="GO:0044718">
    <property type="term" value="P:siderophore transmembrane transport"/>
    <property type="evidence" value="ECO:0007669"/>
    <property type="project" value="TreeGrafter"/>
</dbReference>
<sequence>MNRHRCETVATSSFPRKPLALFTALLSLGLPLSSLHANEEDDTAATATSAAAPLEVGSTVVTASGFSQDVRDAPASISVITREELENKQFRSLADAVRNVEGVSIIGGDKGEISIRGMESSHVLILIDGRRQNTSQVTLKGGTSEGLGMNWIPPVEAIDRIEIVRGPMSTLYGSEALGGVINIITRKVAREWSGSISADHTFQDNSKAGDSTQLDGYLSGPLVQDRLGFQLWGYDKQRREDKILDGFAKSDRQSATARLWLTPDDQQEFMLEVGRTEQEFWNNPGKSLAATAAKNNNQYTRDNYVLAHTGNWDFGTTEISLYREEATRESDIQTGNQNVTPEVTNSVFESKLTLPFDRNVFVAGAQWRKDELEADGYYASPEGVGIGTSMTEKSLFAENEWSVTDSFSLTTGIRMDDNEFFGRHWTPRFYGVWRLNGDWTLKGGVAKGFKSPTITQTNPAIGLPQRGGAYTWGNPDLKPEQSENREIGLYYDDGEQLSGNITLFDTDYENKIANTGTRQLYYPDGSPVPADPITGRIYSTYFNITGATVRGIETAARYRFNDRVQVKGEYTFLHSRVSSGDASILGFSYPLAEGQPLVATPKHSGSVTLDWQIVETVSSFATVSYRGEETSIAWGQGGAVSENEQAITTLDMGATWQATRDLSLSLVGYNLTNQVRDLDADADYSYAEDGRRFWVKANYTF</sequence>
<dbReference type="GO" id="GO:0009279">
    <property type="term" value="C:cell outer membrane"/>
    <property type="evidence" value="ECO:0007669"/>
    <property type="project" value="UniProtKB-SubCell"/>
</dbReference>
<reference evidence="19 20" key="1">
    <citation type="submission" date="2019-10" db="EMBL/GenBank/DDBJ databases">
        <title>Evaluation of single-gene subtyping targets for Pseudomonas.</title>
        <authorList>
            <person name="Reichler S.J."/>
            <person name="Orsi R.H."/>
            <person name="Wiedmann M."/>
            <person name="Martin N.H."/>
            <person name="Murphy S.I."/>
        </authorList>
    </citation>
    <scope>NUCLEOTIDE SEQUENCE</scope>
    <source>
        <strain evidence="15 21">FSL R10-0802</strain>
        <strain evidence="17 20">FSL R10-1594</strain>
        <strain evidence="18 19">FSL R10-1984</strain>
        <strain evidence="16">FSL R10-2339</strain>
    </source>
</reference>
<evidence type="ECO:0000313" key="20">
    <source>
        <dbReference type="Proteomes" id="UP000443000"/>
    </source>
</evidence>
<evidence type="ECO:0000256" key="7">
    <source>
        <dbReference type="ARBA" id="ARBA00023077"/>
    </source>
</evidence>
<keyword evidence="5 12" id="KW-0732">Signal</keyword>
<evidence type="ECO:0000256" key="1">
    <source>
        <dbReference type="ARBA" id="ARBA00004571"/>
    </source>
</evidence>
<evidence type="ECO:0000313" key="18">
    <source>
        <dbReference type="EMBL" id="MQU26288.1"/>
    </source>
</evidence>
<evidence type="ECO:0000256" key="10">
    <source>
        <dbReference type="PROSITE-ProRule" id="PRU01360"/>
    </source>
</evidence>
<dbReference type="EMBL" id="WIVW01000005">
    <property type="protein sequence ID" value="MQU26288.1"/>
    <property type="molecule type" value="Genomic_DNA"/>
</dbReference>
<dbReference type="EMBL" id="WIWC01000048">
    <property type="protein sequence ID" value="MQT82440.1"/>
    <property type="molecule type" value="Genomic_DNA"/>
</dbReference>
<comment type="similarity">
    <text evidence="10 11">Belongs to the TonB-dependent receptor family.</text>
</comment>
<dbReference type="PROSITE" id="PS52016">
    <property type="entry name" value="TONB_DEPENDENT_REC_3"/>
    <property type="match status" value="1"/>
</dbReference>
<feature type="signal peptide" evidence="12">
    <location>
        <begin position="1"/>
        <end position="37"/>
    </location>
</feature>